<evidence type="ECO:0000313" key="2">
    <source>
        <dbReference type="Proteomes" id="UP001238467"/>
    </source>
</evidence>
<proteinExistence type="predicted"/>
<name>A0ABU0DEB8_9HYPH</name>
<sequence length="240" mass="26860">MAFASCSGKGFRFREPDLLAHATINWMQGKSYVIDGPGHELSRRLPGLWESYLASDRARATEEKDRPSRLIDNLIDTFHDHYLAAKAQCGHPDVDNHETTMRMLASESRLARRMIVAPLFELLDEPNQATYWSKTIASPSTPGVRYVILTCPRPPGISNADADRNHLQELSNHIVLAADRFRDDFVVGMAFGNRASNDPISIIRVCDCREWNEPHQEMAEALRAAGMKGYGDGSTTLHVP</sequence>
<dbReference type="Proteomes" id="UP001238467">
    <property type="component" value="Unassembled WGS sequence"/>
</dbReference>
<accession>A0ABU0DEB8</accession>
<gene>
    <name evidence="1" type="ORF">J2S76_001173</name>
</gene>
<reference evidence="1 2" key="1">
    <citation type="submission" date="2023-07" db="EMBL/GenBank/DDBJ databases">
        <title>Genomic Encyclopedia of Type Strains, Phase IV (KMG-IV): sequencing the most valuable type-strain genomes for metagenomic binning, comparative biology and taxonomic classification.</title>
        <authorList>
            <person name="Goeker M."/>
        </authorList>
    </citation>
    <scope>NUCLEOTIDE SEQUENCE [LARGE SCALE GENOMIC DNA]</scope>
    <source>
        <strain evidence="1 2">DSM 1277</strain>
    </source>
</reference>
<organism evidence="1 2">
    <name type="scientific">Ancylobacter vacuolatus</name>
    <dbReference type="NCBI Taxonomy" id="223389"/>
    <lineage>
        <taxon>Bacteria</taxon>
        <taxon>Pseudomonadati</taxon>
        <taxon>Pseudomonadota</taxon>
        <taxon>Alphaproteobacteria</taxon>
        <taxon>Hyphomicrobiales</taxon>
        <taxon>Xanthobacteraceae</taxon>
        <taxon>Ancylobacter</taxon>
    </lineage>
</organism>
<keyword evidence="2" id="KW-1185">Reference proteome</keyword>
<dbReference type="EMBL" id="JAUSUH010000002">
    <property type="protein sequence ID" value="MDQ0346756.1"/>
    <property type="molecule type" value="Genomic_DNA"/>
</dbReference>
<protein>
    <submittedName>
        <fullName evidence="1">Uncharacterized protein</fullName>
    </submittedName>
</protein>
<dbReference type="RefSeq" id="WP_378286424.1">
    <property type="nucleotide sequence ID" value="NZ_JBHUCR010000004.1"/>
</dbReference>
<comment type="caution">
    <text evidence="1">The sequence shown here is derived from an EMBL/GenBank/DDBJ whole genome shotgun (WGS) entry which is preliminary data.</text>
</comment>
<evidence type="ECO:0000313" key="1">
    <source>
        <dbReference type="EMBL" id="MDQ0346756.1"/>
    </source>
</evidence>